<keyword evidence="11" id="KW-0547">Nucleotide-binding</keyword>
<dbReference type="GeneID" id="54279460"/>
<evidence type="ECO:0000259" key="26">
    <source>
        <dbReference type="PROSITE" id="PS50011"/>
    </source>
</evidence>
<evidence type="ECO:0000256" key="5">
    <source>
        <dbReference type="ARBA" id="ARBA00012409"/>
    </source>
</evidence>
<evidence type="ECO:0000313" key="27">
    <source>
        <dbReference type="EMBL" id="KAF2014783.1"/>
    </source>
</evidence>
<keyword evidence="15" id="KW-0805">Transcription regulation</keyword>
<dbReference type="AlphaFoldDB" id="A0A6A5XPB3"/>
<evidence type="ECO:0000256" key="25">
    <source>
        <dbReference type="SAM" id="MobiDB-lite"/>
    </source>
</evidence>
<feature type="region of interest" description="Disordered" evidence="25">
    <location>
        <begin position="362"/>
        <end position="399"/>
    </location>
</feature>
<protein>
    <recommendedName>
        <fullName evidence="19">Serine/threonine-protein kinase SSN3</fullName>
        <ecNumber evidence="6">2.7.11.22</ecNumber>
        <ecNumber evidence="5">2.7.11.23</ecNumber>
    </recommendedName>
    <alternativeName>
        <fullName evidence="21">Cyclin-dependent kinase 8</fullName>
    </alternativeName>
    <alternativeName>
        <fullName evidence="20">Serine/threonine-protein kinase ssn3</fullName>
    </alternativeName>
</protein>
<dbReference type="EC" id="2.7.11.23" evidence="5"/>
<dbReference type="PANTHER" id="PTHR24056">
    <property type="entry name" value="CELL DIVISION PROTEIN KINASE"/>
    <property type="match status" value="1"/>
</dbReference>
<dbReference type="EMBL" id="ML978070">
    <property type="protein sequence ID" value="KAF2014783.1"/>
    <property type="molecule type" value="Genomic_DNA"/>
</dbReference>
<dbReference type="SMART" id="SM00220">
    <property type="entry name" value="S_TKc"/>
    <property type="match status" value="1"/>
</dbReference>
<keyword evidence="18" id="KW-0539">Nucleus</keyword>
<evidence type="ECO:0000256" key="17">
    <source>
        <dbReference type="ARBA" id="ARBA00023163"/>
    </source>
</evidence>
<evidence type="ECO:0000256" key="10">
    <source>
        <dbReference type="ARBA" id="ARBA00022723"/>
    </source>
</evidence>
<evidence type="ECO:0000256" key="3">
    <source>
        <dbReference type="ARBA" id="ARBA00006485"/>
    </source>
</evidence>
<evidence type="ECO:0000256" key="4">
    <source>
        <dbReference type="ARBA" id="ARBA00011612"/>
    </source>
</evidence>
<dbReference type="FunFam" id="3.30.200.20:FF:000426">
    <property type="entry name" value="Serine/threonine-protein kinase ssn3"/>
    <property type="match status" value="1"/>
</dbReference>
<dbReference type="RefSeq" id="XP_033383122.1">
    <property type="nucleotide sequence ID" value="XM_033522063.1"/>
</dbReference>
<dbReference type="InterPro" id="IPR011009">
    <property type="entry name" value="Kinase-like_dom_sf"/>
</dbReference>
<dbReference type="GO" id="GO:0005524">
    <property type="term" value="F:ATP binding"/>
    <property type="evidence" value="ECO:0007669"/>
    <property type="project" value="UniProtKB-KW"/>
</dbReference>
<evidence type="ECO:0000256" key="1">
    <source>
        <dbReference type="ARBA" id="ARBA00001946"/>
    </source>
</evidence>
<evidence type="ECO:0000256" key="2">
    <source>
        <dbReference type="ARBA" id="ARBA00004123"/>
    </source>
</evidence>
<keyword evidence="10" id="KW-0479">Metal-binding</keyword>
<evidence type="ECO:0000256" key="8">
    <source>
        <dbReference type="ARBA" id="ARBA00022527"/>
    </source>
</evidence>
<evidence type="ECO:0000313" key="28">
    <source>
        <dbReference type="Proteomes" id="UP000799778"/>
    </source>
</evidence>
<reference evidence="27" key="1">
    <citation type="journal article" date="2020" name="Stud. Mycol.">
        <title>101 Dothideomycetes genomes: a test case for predicting lifestyles and emergence of pathogens.</title>
        <authorList>
            <person name="Haridas S."/>
            <person name="Albert R."/>
            <person name="Binder M."/>
            <person name="Bloem J."/>
            <person name="Labutti K."/>
            <person name="Salamov A."/>
            <person name="Andreopoulos B."/>
            <person name="Baker S."/>
            <person name="Barry K."/>
            <person name="Bills G."/>
            <person name="Bluhm B."/>
            <person name="Cannon C."/>
            <person name="Castanera R."/>
            <person name="Culley D."/>
            <person name="Daum C."/>
            <person name="Ezra D."/>
            <person name="Gonzalez J."/>
            <person name="Henrissat B."/>
            <person name="Kuo A."/>
            <person name="Liang C."/>
            <person name="Lipzen A."/>
            <person name="Lutzoni F."/>
            <person name="Magnuson J."/>
            <person name="Mondo S."/>
            <person name="Nolan M."/>
            <person name="Ohm R."/>
            <person name="Pangilinan J."/>
            <person name="Park H.-J."/>
            <person name="Ramirez L."/>
            <person name="Alfaro M."/>
            <person name="Sun H."/>
            <person name="Tritt A."/>
            <person name="Yoshinaga Y."/>
            <person name="Zwiers L.-H."/>
            <person name="Turgeon B."/>
            <person name="Goodwin S."/>
            <person name="Spatafora J."/>
            <person name="Crous P."/>
            <person name="Grigoriev I."/>
        </authorList>
    </citation>
    <scope>NUCLEOTIDE SEQUENCE</scope>
    <source>
        <strain evidence="27">CBS 175.79</strain>
    </source>
</reference>
<keyword evidence="12 27" id="KW-0418">Kinase</keyword>
<dbReference type="PROSITE" id="PS50011">
    <property type="entry name" value="PROTEIN_KINASE_DOM"/>
    <property type="match status" value="1"/>
</dbReference>
<evidence type="ECO:0000256" key="21">
    <source>
        <dbReference type="ARBA" id="ARBA00041823"/>
    </source>
</evidence>
<dbReference type="PANTHER" id="PTHR24056:SF495">
    <property type="entry name" value="CYCLIN-DEPENDENT KINASE 8-RELATED"/>
    <property type="match status" value="1"/>
</dbReference>
<dbReference type="GO" id="GO:0004693">
    <property type="term" value="F:cyclin-dependent protein serine/threonine kinase activity"/>
    <property type="evidence" value="ECO:0007669"/>
    <property type="project" value="UniProtKB-EC"/>
</dbReference>
<keyword evidence="17" id="KW-0804">Transcription</keyword>
<evidence type="ECO:0000256" key="15">
    <source>
        <dbReference type="ARBA" id="ARBA00023015"/>
    </source>
</evidence>
<accession>A0A6A5XPB3</accession>
<evidence type="ECO:0000256" key="14">
    <source>
        <dbReference type="ARBA" id="ARBA00022842"/>
    </source>
</evidence>
<dbReference type="Gene3D" id="3.30.200.20">
    <property type="entry name" value="Phosphorylase Kinase, domain 1"/>
    <property type="match status" value="1"/>
</dbReference>
<keyword evidence="9" id="KW-0808">Transferase</keyword>
<dbReference type="GO" id="GO:0016592">
    <property type="term" value="C:mediator complex"/>
    <property type="evidence" value="ECO:0007669"/>
    <property type="project" value="TreeGrafter"/>
</dbReference>
<comment type="catalytic activity">
    <reaction evidence="22">
        <text>L-threonyl-[protein] + ATP = O-phospho-L-threonyl-[protein] + ADP + H(+)</text>
        <dbReference type="Rhea" id="RHEA:46608"/>
        <dbReference type="Rhea" id="RHEA-COMP:11060"/>
        <dbReference type="Rhea" id="RHEA-COMP:11605"/>
        <dbReference type="ChEBI" id="CHEBI:15378"/>
        <dbReference type="ChEBI" id="CHEBI:30013"/>
        <dbReference type="ChEBI" id="CHEBI:30616"/>
        <dbReference type="ChEBI" id="CHEBI:61977"/>
        <dbReference type="ChEBI" id="CHEBI:456216"/>
        <dbReference type="EC" id="2.7.11.22"/>
    </reaction>
</comment>
<gene>
    <name evidence="27" type="ORF">BU24DRAFT_221419</name>
</gene>
<evidence type="ECO:0000256" key="24">
    <source>
        <dbReference type="ARBA" id="ARBA00049280"/>
    </source>
</evidence>
<dbReference type="InterPro" id="IPR008271">
    <property type="entry name" value="Ser/Thr_kinase_AS"/>
</dbReference>
<feature type="domain" description="Protein kinase" evidence="26">
    <location>
        <begin position="15"/>
        <end position="341"/>
    </location>
</feature>
<dbReference type="GO" id="GO:0046872">
    <property type="term" value="F:metal ion binding"/>
    <property type="evidence" value="ECO:0007669"/>
    <property type="project" value="UniProtKB-KW"/>
</dbReference>
<evidence type="ECO:0000256" key="6">
    <source>
        <dbReference type="ARBA" id="ARBA00012425"/>
    </source>
</evidence>
<dbReference type="InterPro" id="IPR050108">
    <property type="entry name" value="CDK"/>
</dbReference>
<dbReference type="CDD" id="cd07842">
    <property type="entry name" value="STKc_CDK8_like"/>
    <property type="match status" value="1"/>
</dbReference>
<dbReference type="EC" id="2.7.11.22" evidence="6"/>
<evidence type="ECO:0000256" key="23">
    <source>
        <dbReference type="ARBA" id="ARBA00048367"/>
    </source>
</evidence>
<evidence type="ECO:0000256" key="18">
    <source>
        <dbReference type="ARBA" id="ARBA00023242"/>
    </source>
</evidence>
<dbReference type="PROSITE" id="PS00108">
    <property type="entry name" value="PROTEIN_KINASE_ST"/>
    <property type="match status" value="1"/>
</dbReference>
<dbReference type="Pfam" id="PF00069">
    <property type="entry name" value="Pkinase"/>
    <property type="match status" value="1"/>
</dbReference>
<keyword evidence="7" id="KW-0678">Repressor</keyword>
<comment type="cofactor">
    <cofactor evidence="1">
        <name>Mg(2+)</name>
        <dbReference type="ChEBI" id="CHEBI:18420"/>
    </cofactor>
</comment>
<keyword evidence="8" id="KW-0723">Serine/threonine-protein kinase</keyword>
<dbReference type="GO" id="GO:0008353">
    <property type="term" value="F:RNA polymerase II CTD heptapeptide repeat kinase activity"/>
    <property type="evidence" value="ECO:0007669"/>
    <property type="project" value="UniProtKB-EC"/>
</dbReference>
<comment type="catalytic activity">
    <reaction evidence="23">
        <text>L-seryl-[protein] + ATP = O-phospho-L-seryl-[protein] + ADP + H(+)</text>
        <dbReference type="Rhea" id="RHEA:17989"/>
        <dbReference type="Rhea" id="RHEA-COMP:9863"/>
        <dbReference type="Rhea" id="RHEA-COMP:11604"/>
        <dbReference type="ChEBI" id="CHEBI:15378"/>
        <dbReference type="ChEBI" id="CHEBI:29999"/>
        <dbReference type="ChEBI" id="CHEBI:30616"/>
        <dbReference type="ChEBI" id="CHEBI:83421"/>
        <dbReference type="ChEBI" id="CHEBI:456216"/>
        <dbReference type="EC" id="2.7.11.22"/>
    </reaction>
</comment>
<keyword evidence="16" id="KW-0010">Activator</keyword>
<dbReference type="FunFam" id="1.10.510.10:FF:000408">
    <property type="entry name" value="Serine/threonine-protein kinase SSN3"/>
    <property type="match status" value="1"/>
</dbReference>
<keyword evidence="28" id="KW-1185">Reference proteome</keyword>
<proteinExistence type="inferred from homology"/>
<comment type="catalytic activity">
    <reaction evidence="24">
        <text>[DNA-directed RNA polymerase] + ATP = phospho-[DNA-directed RNA polymerase] + ADP + H(+)</text>
        <dbReference type="Rhea" id="RHEA:10216"/>
        <dbReference type="Rhea" id="RHEA-COMP:11321"/>
        <dbReference type="Rhea" id="RHEA-COMP:11322"/>
        <dbReference type="ChEBI" id="CHEBI:15378"/>
        <dbReference type="ChEBI" id="CHEBI:30616"/>
        <dbReference type="ChEBI" id="CHEBI:43176"/>
        <dbReference type="ChEBI" id="CHEBI:68546"/>
        <dbReference type="ChEBI" id="CHEBI:456216"/>
        <dbReference type="EC" id="2.7.11.23"/>
    </reaction>
</comment>
<keyword evidence="14" id="KW-0460">Magnesium</keyword>
<comment type="similarity">
    <text evidence="3">Belongs to the protein kinase superfamily. CMGC Ser/Thr protein kinase family. CDC2/CDKX subfamily.</text>
</comment>
<dbReference type="Proteomes" id="UP000799778">
    <property type="component" value="Unassembled WGS sequence"/>
</dbReference>
<comment type="subcellular location">
    <subcellularLocation>
        <location evidence="2">Nucleus</location>
    </subcellularLocation>
</comment>
<name>A0A6A5XPB3_9PLEO</name>
<evidence type="ECO:0000256" key="16">
    <source>
        <dbReference type="ARBA" id="ARBA00023159"/>
    </source>
</evidence>
<evidence type="ECO:0000256" key="12">
    <source>
        <dbReference type="ARBA" id="ARBA00022777"/>
    </source>
</evidence>
<evidence type="ECO:0000256" key="9">
    <source>
        <dbReference type="ARBA" id="ARBA00022679"/>
    </source>
</evidence>
<evidence type="ECO:0000256" key="11">
    <source>
        <dbReference type="ARBA" id="ARBA00022741"/>
    </source>
</evidence>
<comment type="subunit">
    <text evidence="4">Component of the SRB8-11 complex, a regulatory module of the Mediator complex.</text>
</comment>
<evidence type="ECO:0000256" key="19">
    <source>
        <dbReference type="ARBA" id="ARBA00039418"/>
    </source>
</evidence>
<evidence type="ECO:0000256" key="22">
    <source>
        <dbReference type="ARBA" id="ARBA00047811"/>
    </source>
</evidence>
<dbReference type="SUPFAM" id="SSF56112">
    <property type="entry name" value="Protein kinase-like (PK-like)"/>
    <property type="match status" value="1"/>
</dbReference>
<dbReference type="Gene3D" id="1.10.510.10">
    <property type="entry name" value="Transferase(Phosphotransferase) domain 1"/>
    <property type="match status" value="1"/>
</dbReference>
<dbReference type="InterPro" id="IPR000719">
    <property type="entry name" value="Prot_kinase_dom"/>
</dbReference>
<organism evidence="27 28">
    <name type="scientific">Aaosphaeria arxii CBS 175.79</name>
    <dbReference type="NCBI Taxonomy" id="1450172"/>
    <lineage>
        <taxon>Eukaryota</taxon>
        <taxon>Fungi</taxon>
        <taxon>Dikarya</taxon>
        <taxon>Ascomycota</taxon>
        <taxon>Pezizomycotina</taxon>
        <taxon>Dothideomycetes</taxon>
        <taxon>Pleosporomycetidae</taxon>
        <taxon>Pleosporales</taxon>
        <taxon>Pleosporales incertae sedis</taxon>
        <taxon>Aaosphaeria</taxon>
    </lineage>
</organism>
<keyword evidence="13" id="KW-0067">ATP-binding</keyword>
<dbReference type="OrthoDB" id="6284126at2759"/>
<evidence type="ECO:0000256" key="13">
    <source>
        <dbReference type="ARBA" id="ARBA00022840"/>
    </source>
</evidence>
<evidence type="ECO:0000256" key="20">
    <source>
        <dbReference type="ARBA" id="ARBA00040708"/>
    </source>
</evidence>
<evidence type="ECO:0000256" key="7">
    <source>
        <dbReference type="ARBA" id="ARBA00022491"/>
    </source>
</evidence>
<sequence>MFTGYNTKKRVNERYKIIGFISSGTYGRVYKAEGRNGHVGEFAIKKFKPDKEGELQYSGISQSAIREMALCTELSHPNVVHTCEIILEDKCIFIVFEYAEHDLLQIIHHHNQPQRQAIPAKTIKSILHQLLQGLVYLHKNWVMHRDLKPANIMVTSAGKVKIGDLGLARLFYKPLQSLFSGDKVVVTIWYRAPELLLGSRHYTPAVDLWAVGCIFAELLSLRPIFKGEEAKMDNKKTVPFQRNQMQKIVEIMGMPNRDRWPLLVAMPEYQQLNTLAAGNSRFNRPQGLENWYQSCLKNNQYPQGASPDSPGPEGFSLLQRLLEYDPQKRLTAEKALQHPYFTAQGKPSENCFEDSKVKYPVRRVSQEDNDIRTSSLPGTKRSGLPDDTLLRPAKRLKEG</sequence>